<reference evidence="5 6" key="1">
    <citation type="submission" date="2018-02" db="EMBL/GenBank/DDBJ databases">
        <title>The genomes of Aspergillus section Nigri reveals drivers in fungal speciation.</title>
        <authorList>
            <consortium name="DOE Joint Genome Institute"/>
            <person name="Vesth T.C."/>
            <person name="Nybo J."/>
            <person name="Theobald S."/>
            <person name="Brandl J."/>
            <person name="Frisvad J.C."/>
            <person name="Nielsen K.F."/>
            <person name="Lyhne E.K."/>
            <person name="Kogle M.E."/>
            <person name="Kuo A."/>
            <person name="Riley R."/>
            <person name="Clum A."/>
            <person name="Nolan M."/>
            <person name="Lipzen A."/>
            <person name="Salamov A."/>
            <person name="Henrissat B."/>
            <person name="Wiebenga A."/>
            <person name="De vries R.P."/>
            <person name="Grigoriev I.V."/>
            <person name="Mortensen U.H."/>
            <person name="Andersen M.R."/>
            <person name="Baker S.E."/>
        </authorList>
    </citation>
    <scope>NUCLEOTIDE SEQUENCE [LARGE SCALE GENOMIC DNA]</scope>
    <source>
        <strain evidence="5 6">CBS 313.89</strain>
    </source>
</reference>
<protein>
    <recommendedName>
        <fullName evidence="7">Amidohydrolase-related domain-containing protein</fullName>
    </recommendedName>
</protein>
<keyword evidence="2" id="KW-0479">Metal-binding</keyword>
<accession>A0A8G1S173</accession>
<dbReference type="Gene3D" id="2.30.40.10">
    <property type="entry name" value="Urease, subunit C, domain 1"/>
    <property type="match status" value="2"/>
</dbReference>
<evidence type="ECO:0000256" key="4">
    <source>
        <dbReference type="ARBA" id="ARBA00022833"/>
    </source>
</evidence>
<proteinExistence type="predicted"/>
<dbReference type="PANTHER" id="PTHR11271:SF37">
    <property type="entry name" value="FAMILY PROTEIN, PUTATIVE (AFU_ORTHOLOGUE AFUA_4G00460)-RELATED"/>
    <property type="match status" value="1"/>
</dbReference>
<comment type="cofactor">
    <cofactor evidence="1">
        <name>Zn(2+)</name>
        <dbReference type="ChEBI" id="CHEBI:29105"/>
    </cofactor>
</comment>
<dbReference type="InterPro" id="IPR051607">
    <property type="entry name" value="Metallo-dep_hydrolases"/>
</dbReference>
<dbReference type="AlphaFoldDB" id="A0A8G1S173"/>
<dbReference type="EMBL" id="KZ824625">
    <property type="protein sequence ID" value="RAK81520.1"/>
    <property type="molecule type" value="Genomic_DNA"/>
</dbReference>
<name>A0A8G1S173_9EURO</name>
<keyword evidence="6" id="KW-1185">Reference proteome</keyword>
<dbReference type="GeneID" id="63864043"/>
<organism evidence="5 6">
    <name type="scientific">Aspergillus fijiensis CBS 313.89</name>
    <dbReference type="NCBI Taxonomy" id="1448319"/>
    <lineage>
        <taxon>Eukaryota</taxon>
        <taxon>Fungi</taxon>
        <taxon>Dikarya</taxon>
        <taxon>Ascomycota</taxon>
        <taxon>Pezizomycotina</taxon>
        <taxon>Eurotiomycetes</taxon>
        <taxon>Eurotiomycetidae</taxon>
        <taxon>Eurotiales</taxon>
        <taxon>Aspergillaceae</taxon>
        <taxon>Aspergillus</taxon>
    </lineage>
</organism>
<evidence type="ECO:0008006" key="7">
    <source>
        <dbReference type="Google" id="ProtNLM"/>
    </source>
</evidence>
<dbReference type="GO" id="GO:0005829">
    <property type="term" value="C:cytosol"/>
    <property type="evidence" value="ECO:0007669"/>
    <property type="project" value="TreeGrafter"/>
</dbReference>
<evidence type="ECO:0000313" key="6">
    <source>
        <dbReference type="Proteomes" id="UP000249789"/>
    </source>
</evidence>
<sequence length="356" mass="39099">MSSFFVFGEVNSSQPQNDMQTGHCLAGYITACKARLRNGPILVVEDRIEAVCSGQYNRTFPSNLDIVNTTGDIITPGFIDTHRHSWQTAYKTIASNMAEYFDRYGEFAVNGEYSPEDTMRTTPETTDTGLAASINSGARMFWCYTFHNVMNYTFPEKMDKFEEIADSGRFNGTATSLGIAYDEFNPGSPAQIQKVVELASLLIGSAYGQTSNSPEDMKAPGILSTAIPVVFSHASRRGVDMRFTYSIDILAQARLWLQSACLAFYRWVLQNWKIPVNNPMSVDQAIPLATRKGGLALHRPDLGIIAVGTNADVVARDGSTPGMLGWDDPVAAIILHANVGDIKHVLVDGKFQKRDG</sequence>
<dbReference type="SUPFAM" id="SSF51556">
    <property type="entry name" value="Metallo-dependent hydrolases"/>
    <property type="match status" value="1"/>
</dbReference>
<dbReference type="Gene3D" id="3.20.20.140">
    <property type="entry name" value="Metal-dependent hydrolases"/>
    <property type="match status" value="2"/>
</dbReference>
<evidence type="ECO:0000256" key="3">
    <source>
        <dbReference type="ARBA" id="ARBA00022801"/>
    </source>
</evidence>
<gene>
    <name evidence="5" type="ORF">BO72DRAFT_465404</name>
</gene>
<dbReference type="PANTHER" id="PTHR11271">
    <property type="entry name" value="GUANINE DEAMINASE"/>
    <property type="match status" value="1"/>
</dbReference>
<dbReference type="Proteomes" id="UP000249789">
    <property type="component" value="Unassembled WGS sequence"/>
</dbReference>
<dbReference type="VEuPathDB" id="FungiDB:BO72DRAFT_465404"/>
<evidence type="ECO:0000313" key="5">
    <source>
        <dbReference type="EMBL" id="RAK81520.1"/>
    </source>
</evidence>
<dbReference type="InterPro" id="IPR032466">
    <property type="entry name" value="Metal_Hydrolase"/>
</dbReference>
<dbReference type="GO" id="GO:0046872">
    <property type="term" value="F:metal ion binding"/>
    <property type="evidence" value="ECO:0007669"/>
    <property type="project" value="UniProtKB-KW"/>
</dbReference>
<keyword evidence="3" id="KW-0378">Hydrolase</keyword>
<dbReference type="OrthoDB" id="194468at2759"/>
<evidence type="ECO:0000256" key="2">
    <source>
        <dbReference type="ARBA" id="ARBA00022723"/>
    </source>
</evidence>
<dbReference type="InterPro" id="IPR011059">
    <property type="entry name" value="Metal-dep_hydrolase_composite"/>
</dbReference>
<dbReference type="SUPFAM" id="SSF51338">
    <property type="entry name" value="Composite domain of metallo-dependent hydrolases"/>
    <property type="match status" value="2"/>
</dbReference>
<keyword evidence="4" id="KW-0862">Zinc</keyword>
<dbReference type="RefSeq" id="XP_040805530.1">
    <property type="nucleotide sequence ID" value="XM_040946710.1"/>
</dbReference>
<dbReference type="GO" id="GO:0019239">
    <property type="term" value="F:deaminase activity"/>
    <property type="evidence" value="ECO:0007669"/>
    <property type="project" value="TreeGrafter"/>
</dbReference>
<evidence type="ECO:0000256" key="1">
    <source>
        <dbReference type="ARBA" id="ARBA00001947"/>
    </source>
</evidence>